<dbReference type="RefSeq" id="WP_272140414.1">
    <property type="nucleotide sequence ID" value="NZ_JAQNDM010000002.1"/>
</dbReference>
<sequence>MKRENQEQKNKRIKELFVQDLARIEGKQGVASTENASGPFTTFALAEESGA</sequence>
<keyword evidence="2" id="KW-1185">Reference proteome</keyword>
<dbReference type="EMBL" id="JAQNDM010000002">
    <property type="protein sequence ID" value="MDC0710715.1"/>
    <property type="molecule type" value="Genomic_DNA"/>
</dbReference>
<name>A0ABT5DAK5_9BACT</name>
<gene>
    <name evidence="1" type="ORF">POL68_19720</name>
</gene>
<evidence type="ECO:0000313" key="2">
    <source>
        <dbReference type="Proteomes" id="UP001221838"/>
    </source>
</evidence>
<organism evidence="1 2">
    <name type="scientific">Stigmatella ashevillensis</name>
    <dbReference type="NCBI Taxonomy" id="2995309"/>
    <lineage>
        <taxon>Bacteria</taxon>
        <taxon>Pseudomonadati</taxon>
        <taxon>Myxococcota</taxon>
        <taxon>Myxococcia</taxon>
        <taxon>Myxococcales</taxon>
        <taxon>Cystobacterineae</taxon>
        <taxon>Archangiaceae</taxon>
        <taxon>Stigmatella</taxon>
    </lineage>
</organism>
<comment type="caution">
    <text evidence="1">The sequence shown here is derived from an EMBL/GenBank/DDBJ whole genome shotgun (WGS) entry which is preliminary data.</text>
</comment>
<reference evidence="1 2" key="1">
    <citation type="submission" date="2022-11" db="EMBL/GenBank/DDBJ databases">
        <title>Minimal conservation of predation-associated metabolite biosynthetic gene clusters underscores biosynthetic potential of Myxococcota including descriptions for ten novel species: Archangium lansinium sp. nov., Myxococcus landrumus sp. nov., Nannocystis bai.</title>
        <authorList>
            <person name="Ahearne A."/>
            <person name="Stevens C."/>
            <person name="Dowd S."/>
        </authorList>
    </citation>
    <scope>NUCLEOTIDE SEQUENCE [LARGE SCALE GENOMIC DNA]</scope>
    <source>
        <strain evidence="1 2">NCWAL01</strain>
    </source>
</reference>
<accession>A0ABT5DAK5</accession>
<protein>
    <recommendedName>
        <fullName evidence="3">Transposase</fullName>
    </recommendedName>
</protein>
<evidence type="ECO:0008006" key="3">
    <source>
        <dbReference type="Google" id="ProtNLM"/>
    </source>
</evidence>
<proteinExistence type="predicted"/>
<dbReference type="Proteomes" id="UP001221838">
    <property type="component" value="Unassembled WGS sequence"/>
</dbReference>
<evidence type="ECO:0000313" key="1">
    <source>
        <dbReference type="EMBL" id="MDC0710715.1"/>
    </source>
</evidence>